<evidence type="ECO:0000313" key="2">
    <source>
        <dbReference type="EMBL" id="CAF1415329.1"/>
    </source>
</evidence>
<dbReference type="EMBL" id="CAJOBA010048909">
    <property type="protein sequence ID" value="CAF4217840.1"/>
    <property type="molecule type" value="Genomic_DNA"/>
</dbReference>
<dbReference type="EMBL" id="CAJNOQ010000345">
    <property type="protein sequence ID" value="CAF0790370.1"/>
    <property type="molecule type" value="Genomic_DNA"/>
</dbReference>
<dbReference type="Proteomes" id="UP000677228">
    <property type="component" value="Unassembled WGS sequence"/>
</dbReference>
<accession>A0A813RUX5</accession>
<evidence type="ECO:0000313" key="4">
    <source>
        <dbReference type="EMBL" id="CAF4217840.1"/>
    </source>
</evidence>
<keyword evidence="5" id="KW-1185">Reference proteome</keyword>
<evidence type="ECO:0000313" key="3">
    <source>
        <dbReference type="EMBL" id="CAF3574606.1"/>
    </source>
</evidence>
<protein>
    <submittedName>
        <fullName evidence="1">Uncharacterized protein</fullName>
    </submittedName>
</protein>
<dbReference type="Proteomes" id="UP000682733">
    <property type="component" value="Unassembled WGS sequence"/>
</dbReference>
<proteinExistence type="predicted"/>
<comment type="caution">
    <text evidence="1">The sequence shown here is derived from an EMBL/GenBank/DDBJ whole genome shotgun (WGS) entry which is preliminary data.</text>
</comment>
<dbReference type="EMBL" id="CAJOBC010000345">
    <property type="protein sequence ID" value="CAF3574606.1"/>
    <property type="molecule type" value="Genomic_DNA"/>
</dbReference>
<evidence type="ECO:0000313" key="1">
    <source>
        <dbReference type="EMBL" id="CAF0790370.1"/>
    </source>
</evidence>
<sequence>MANWRSTCQLWIYPLCDRWLNELLTSHIRMSLKLIGFLIPFLHQRILTKLYKERLQLMDKEMLKTIECKSLLNSDTFQIEMITFRTYIRRLCTITKNVLRYLKIILLTNTSKCILIRRVIYNDACNFHHALKTYCYHLVERKHLLDKIDYILFEDISKHLLCLDSNFDLILKQILCYVRRQKLEILYILIPIFIDILKHIQQINSIIEILLSKIGHQVRKDLSLRKRSNQIKKEINMCNKQFNCLTKQKQLSIKKIFNRHYFHPIKFFVTQPCTNRMNFYSQIIREHHGIPIQDINEQMIFNHYNHNPKLKDVLCMNMNYLYNSYPQPSPRSIKVLSPKVTPSKRSTTSPKPLLKNLDDFSNDTLPTWKTCFQNHPLLTNITPTTETSDTSIDSTVTQINTEPQLKIRKSIDTITNKDKCLAKEMMQDQPLLTTDKPKSRKVFIKPKHLSKNVQSSTQAPLMLKSSHISMPKKIKNQRDFFSKKAIDSYIKFKNAKSEVDIQNRFSSKTKKSGLRKINKVKKIVSNSTVKIIEKRQMTRNKNQSSHLLLNQSQNYLDVMINDVNNNSHSIDTNNKSKQPVSAINLTKSKSLTIINAQENMSDIFGAISNNSDHTFRNASLKLNRNTDMLRQQSDQSMFDINVSTIVRHC</sequence>
<gene>
    <name evidence="1" type="ORF">GPM918_LOCUS2968</name>
    <name evidence="2" type="ORF">OVA965_LOCUS33509</name>
    <name evidence="3" type="ORF">SRO942_LOCUS2968</name>
    <name evidence="4" type="ORF">TMI583_LOCUS34397</name>
</gene>
<dbReference type="AlphaFoldDB" id="A0A813RUX5"/>
<dbReference type="Proteomes" id="UP000681722">
    <property type="component" value="Unassembled WGS sequence"/>
</dbReference>
<evidence type="ECO:0000313" key="5">
    <source>
        <dbReference type="Proteomes" id="UP000663829"/>
    </source>
</evidence>
<organism evidence="1 5">
    <name type="scientific">Didymodactylos carnosus</name>
    <dbReference type="NCBI Taxonomy" id="1234261"/>
    <lineage>
        <taxon>Eukaryota</taxon>
        <taxon>Metazoa</taxon>
        <taxon>Spiralia</taxon>
        <taxon>Gnathifera</taxon>
        <taxon>Rotifera</taxon>
        <taxon>Eurotatoria</taxon>
        <taxon>Bdelloidea</taxon>
        <taxon>Philodinida</taxon>
        <taxon>Philodinidae</taxon>
        <taxon>Didymodactylos</taxon>
    </lineage>
</organism>
<name>A0A813RUX5_9BILA</name>
<dbReference type="Proteomes" id="UP000663829">
    <property type="component" value="Unassembled WGS sequence"/>
</dbReference>
<reference evidence="1" key="1">
    <citation type="submission" date="2021-02" db="EMBL/GenBank/DDBJ databases">
        <authorList>
            <person name="Nowell W R."/>
        </authorList>
    </citation>
    <scope>NUCLEOTIDE SEQUENCE</scope>
</reference>
<dbReference type="EMBL" id="CAJNOK010027161">
    <property type="protein sequence ID" value="CAF1415329.1"/>
    <property type="molecule type" value="Genomic_DNA"/>
</dbReference>